<dbReference type="Proteomes" id="UP000826725">
    <property type="component" value="Chromosome"/>
</dbReference>
<sequence>MTRLMPTISIITPVFNGAATILDCLKSIDSQTYSPFEHFIINGNSTDTTLALINTRKRPYRTVITEPDRGLYDAMNKGIKKATGDIVGILNADDFYPADDILSTVANAFKNIEIDSCYGDLLYVDSKDTDKTIRNWKSGKYARRKFFSGWMVPHPTFFVRRSIYEELGYFNLELGSAADYEIMIRFLVKHRITTTYLNKIIVKMRIGGASNKSISGRLKANRMDRKAWTVNGIKPYPWTVFLKPIRKIGQWVIK</sequence>
<protein>
    <submittedName>
        <fullName evidence="2">Glycosyl transferase</fullName>
    </submittedName>
</protein>
<dbReference type="PANTHER" id="PTHR43685:SF2">
    <property type="entry name" value="GLYCOSYLTRANSFERASE 2-LIKE DOMAIN-CONTAINING PROTEIN"/>
    <property type="match status" value="1"/>
</dbReference>
<dbReference type="GO" id="GO:0016740">
    <property type="term" value="F:transferase activity"/>
    <property type="evidence" value="ECO:0007669"/>
    <property type="project" value="UniProtKB-KW"/>
</dbReference>
<dbReference type="InterPro" id="IPR001173">
    <property type="entry name" value="Glyco_trans_2-like"/>
</dbReference>
<gene>
    <name evidence="2" type="ORF">DGMP_11370</name>
</gene>
<feature type="domain" description="Glycosyltransferase 2-like" evidence="1">
    <location>
        <begin position="9"/>
        <end position="167"/>
    </location>
</feature>
<proteinExistence type="predicted"/>
<dbReference type="RefSeq" id="WP_228856568.1">
    <property type="nucleotide sequence ID" value="NZ_AP024086.1"/>
</dbReference>
<keyword evidence="2" id="KW-0808">Transferase</keyword>
<dbReference type="AlphaFoldDB" id="A0A8D5FRJ7"/>
<reference evidence="2" key="1">
    <citation type="submission" date="2020-09" db="EMBL/GenBank/DDBJ databases">
        <title>Desulfogranum mesoprofundum gen. nov., sp. nov., a novel mesophilic, sulfate-reducing chemolithoautotroph isolated from a deep-sea hydrothermal vent chimney in the Suiyo Seamount.</title>
        <authorList>
            <person name="Hashimoto Y."/>
            <person name="Nakagawa S."/>
        </authorList>
    </citation>
    <scope>NUCLEOTIDE SEQUENCE</scope>
    <source>
        <strain evidence="2">KT2</strain>
    </source>
</reference>
<name>A0A8D5FRJ7_9BACT</name>
<dbReference type="InterPro" id="IPR050834">
    <property type="entry name" value="Glycosyltransf_2"/>
</dbReference>
<dbReference type="Pfam" id="PF00535">
    <property type="entry name" value="Glycos_transf_2"/>
    <property type="match status" value="1"/>
</dbReference>
<evidence type="ECO:0000313" key="3">
    <source>
        <dbReference type="Proteomes" id="UP000826725"/>
    </source>
</evidence>
<evidence type="ECO:0000259" key="1">
    <source>
        <dbReference type="Pfam" id="PF00535"/>
    </source>
</evidence>
<accession>A0A8D5FRJ7</accession>
<dbReference type="KEGG" id="dbk:DGMP_11370"/>
<keyword evidence="3" id="KW-1185">Reference proteome</keyword>
<evidence type="ECO:0000313" key="2">
    <source>
        <dbReference type="EMBL" id="BCL60444.1"/>
    </source>
</evidence>
<dbReference type="EMBL" id="AP024086">
    <property type="protein sequence ID" value="BCL60444.1"/>
    <property type="molecule type" value="Genomic_DNA"/>
</dbReference>
<organism evidence="2 3">
    <name type="scientific">Desulfomarina profundi</name>
    <dbReference type="NCBI Taxonomy" id="2772557"/>
    <lineage>
        <taxon>Bacteria</taxon>
        <taxon>Pseudomonadati</taxon>
        <taxon>Thermodesulfobacteriota</taxon>
        <taxon>Desulfobulbia</taxon>
        <taxon>Desulfobulbales</taxon>
        <taxon>Desulfobulbaceae</taxon>
        <taxon>Desulfomarina</taxon>
    </lineage>
</organism>
<dbReference type="CDD" id="cd06433">
    <property type="entry name" value="GT_2_WfgS_like"/>
    <property type="match status" value="1"/>
</dbReference>
<dbReference type="PANTHER" id="PTHR43685">
    <property type="entry name" value="GLYCOSYLTRANSFERASE"/>
    <property type="match status" value="1"/>
</dbReference>